<evidence type="ECO:0000256" key="2">
    <source>
        <dbReference type="SAM" id="Phobius"/>
    </source>
</evidence>
<evidence type="ECO:0000313" key="3">
    <source>
        <dbReference type="EMBL" id="KIK08983.1"/>
    </source>
</evidence>
<keyword evidence="2" id="KW-1133">Transmembrane helix</keyword>
<reference evidence="4" key="2">
    <citation type="submission" date="2015-01" db="EMBL/GenBank/DDBJ databases">
        <title>Evolutionary Origins and Diversification of the Mycorrhizal Mutualists.</title>
        <authorList>
            <consortium name="DOE Joint Genome Institute"/>
            <consortium name="Mycorrhizal Genomics Consortium"/>
            <person name="Kohler A."/>
            <person name="Kuo A."/>
            <person name="Nagy L.G."/>
            <person name="Floudas D."/>
            <person name="Copeland A."/>
            <person name="Barry K.W."/>
            <person name="Cichocki N."/>
            <person name="Veneault-Fourrey C."/>
            <person name="LaButti K."/>
            <person name="Lindquist E.A."/>
            <person name="Lipzen A."/>
            <person name="Lundell T."/>
            <person name="Morin E."/>
            <person name="Murat C."/>
            <person name="Riley R."/>
            <person name="Ohm R."/>
            <person name="Sun H."/>
            <person name="Tunlid A."/>
            <person name="Henrissat B."/>
            <person name="Grigoriev I.V."/>
            <person name="Hibbett D.S."/>
            <person name="Martin F."/>
        </authorList>
    </citation>
    <scope>NUCLEOTIDE SEQUENCE [LARGE SCALE GENOMIC DNA]</scope>
    <source>
        <strain evidence="4">LaAM-08-1</strain>
    </source>
</reference>
<gene>
    <name evidence="3" type="ORF">K443DRAFT_83938</name>
</gene>
<feature type="transmembrane region" description="Helical" evidence="2">
    <location>
        <begin position="149"/>
        <end position="169"/>
    </location>
</feature>
<reference evidence="3 4" key="1">
    <citation type="submission" date="2014-04" db="EMBL/GenBank/DDBJ databases">
        <authorList>
            <consortium name="DOE Joint Genome Institute"/>
            <person name="Kuo A."/>
            <person name="Kohler A."/>
            <person name="Nagy L.G."/>
            <person name="Floudas D."/>
            <person name="Copeland A."/>
            <person name="Barry K.W."/>
            <person name="Cichocki N."/>
            <person name="Veneault-Fourrey C."/>
            <person name="LaButti K."/>
            <person name="Lindquist E.A."/>
            <person name="Lipzen A."/>
            <person name="Lundell T."/>
            <person name="Morin E."/>
            <person name="Murat C."/>
            <person name="Sun H."/>
            <person name="Tunlid A."/>
            <person name="Henrissat B."/>
            <person name="Grigoriev I.V."/>
            <person name="Hibbett D.S."/>
            <person name="Martin F."/>
            <person name="Nordberg H.P."/>
            <person name="Cantor M.N."/>
            <person name="Hua S.X."/>
        </authorList>
    </citation>
    <scope>NUCLEOTIDE SEQUENCE [LARGE SCALE GENOMIC DNA]</scope>
    <source>
        <strain evidence="3 4">LaAM-08-1</strain>
    </source>
</reference>
<dbReference type="EMBL" id="KN838540">
    <property type="protein sequence ID" value="KIK08983.1"/>
    <property type="molecule type" value="Genomic_DNA"/>
</dbReference>
<dbReference type="Pfam" id="PF11712">
    <property type="entry name" value="Vma12"/>
    <property type="match status" value="1"/>
</dbReference>
<feature type="region of interest" description="Disordered" evidence="1">
    <location>
        <begin position="177"/>
        <end position="223"/>
    </location>
</feature>
<keyword evidence="2" id="KW-0812">Transmembrane</keyword>
<protein>
    <recommendedName>
        <fullName evidence="5">Endoplasmic reticulum-based factor for assembly of V-ATPase</fullName>
    </recommendedName>
</protein>
<keyword evidence="4" id="KW-1185">Reference proteome</keyword>
<dbReference type="HOGENOM" id="CLU_083084_0_0_1"/>
<dbReference type="Proteomes" id="UP000054477">
    <property type="component" value="Unassembled WGS sequence"/>
</dbReference>
<sequence length="223" mass="24574">MNANSLNISLESHLHKTLIPLVSLLPASESVNLQLYISDPPPSTIPYNVLQTISQWSRTSTGQKALRANSLDPQDYTMIAMLAGATTSPEGKFGDYTPPKGPQAIEADRAKERKAITALLNALLSIGGAAFATWWAADKLRWTNEWRVLLSLCVAMIVAISEGVLYVIWESQQDASKRNQGTRRLRSATHKKDDGETSPANLPDDLTMKVDSTDESANLRRRR</sequence>
<dbReference type="AlphaFoldDB" id="A0A0C9YLW9"/>
<accession>A0A0C9YLW9</accession>
<keyword evidence="2" id="KW-0472">Membrane</keyword>
<evidence type="ECO:0000313" key="4">
    <source>
        <dbReference type="Proteomes" id="UP000054477"/>
    </source>
</evidence>
<evidence type="ECO:0008006" key="5">
    <source>
        <dbReference type="Google" id="ProtNLM"/>
    </source>
</evidence>
<proteinExistence type="predicted"/>
<dbReference type="InterPro" id="IPR021013">
    <property type="entry name" value="ATPase_Vma12"/>
</dbReference>
<name>A0A0C9YLW9_9AGAR</name>
<feature type="compositionally biased region" description="Basic residues" evidence="1">
    <location>
        <begin position="180"/>
        <end position="189"/>
    </location>
</feature>
<dbReference type="GO" id="GO:0070072">
    <property type="term" value="P:vacuolar proton-transporting V-type ATPase complex assembly"/>
    <property type="evidence" value="ECO:0007669"/>
    <property type="project" value="InterPro"/>
</dbReference>
<feature type="transmembrane region" description="Helical" evidence="2">
    <location>
        <begin position="118"/>
        <end position="137"/>
    </location>
</feature>
<organism evidence="3 4">
    <name type="scientific">Laccaria amethystina LaAM-08-1</name>
    <dbReference type="NCBI Taxonomy" id="1095629"/>
    <lineage>
        <taxon>Eukaryota</taxon>
        <taxon>Fungi</taxon>
        <taxon>Dikarya</taxon>
        <taxon>Basidiomycota</taxon>
        <taxon>Agaricomycotina</taxon>
        <taxon>Agaricomycetes</taxon>
        <taxon>Agaricomycetidae</taxon>
        <taxon>Agaricales</taxon>
        <taxon>Agaricineae</taxon>
        <taxon>Hydnangiaceae</taxon>
        <taxon>Laccaria</taxon>
    </lineage>
</organism>
<evidence type="ECO:0000256" key="1">
    <source>
        <dbReference type="SAM" id="MobiDB-lite"/>
    </source>
</evidence>
<dbReference type="OrthoDB" id="3193718at2759"/>